<feature type="transmembrane region" description="Helical" evidence="7">
    <location>
        <begin position="306"/>
        <end position="326"/>
    </location>
</feature>
<feature type="transmembrane region" description="Helical" evidence="7">
    <location>
        <begin position="199"/>
        <end position="217"/>
    </location>
</feature>
<feature type="transmembrane region" description="Helical" evidence="7">
    <location>
        <begin position="79"/>
        <end position="98"/>
    </location>
</feature>
<dbReference type="SUPFAM" id="SSF103473">
    <property type="entry name" value="MFS general substrate transporter"/>
    <property type="match status" value="1"/>
</dbReference>
<feature type="transmembrane region" description="Helical" evidence="7">
    <location>
        <begin position="229"/>
        <end position="246"/>
    </location>
</feature>
<dbReference type="PANTHER" id="PTHR42718:SF46">
    <property type="entry name" value="BLR6921 PROTEIN"/>
    <property type="match status" value="1"/>
</dbReference>
<keyword evidence="10" id="KW-1185">Reference proteome</keyword>
<dbReference type="Proteomes" id="UP001284601">
    <property type="component" value="Unassembled WGS sequence"/>
</dbReference>
<proteinExistence type="predicted"/>
<keyword evidence="4 7" id="KW-0812">Transmembrane</keyword>
<dbReference type="PANTHER" id="PTHR42718">
    <property type="entry name" value="MAJOR FACILITATOR SUPERFAMILY MULTIDRUG TRANSPORTER MFSC"/>
    <property type="match status" value="1"/>
</dbReference>
<comment type="caution">
    <text evidence="9">The sequence shown here is derived from an EMBL/GenBank/DDBJ whole genome shotgun (WGS) entry which is preliminary data.</text>
</comment>
<keyword evidence="2" id="KW-0813">Transport</keyword>
<feature type="domain" description="Major facilitator superfamily (MFS) profile" evidence="8">
    <location>
        <begin position="13"/>
        <end position="460"/>
    </location>
</feature>
<accession>A0ABU4HRB8</accession>
<dbReference type="InterPro" id="IPR020846">
    <property type="entry name" value="MFS_dom"/>
</dbReference>
<evidence type="ECO:0000256" key="3">
    <source>
        <dbReference type="ARBA" id="ARBA00022475"/>
    </source>
</evidence>
<feature type="transmembrane region" description="Helical" evidence="7">
    <location>
        <begin position="436"/>
        <end position="455"/>
    </location>
</feature>
<evidence type="ECO:0000256" key="4">
    <source>
        <dbReference type="ARBA" id="ARBA00022692"/>
    </source>
</evidence>
<evidence type="ECO:0000313" key="9">
    <source>
        <dbReference type="EMBL" id="MDW5595749.1"/>
    </source>
</evidence>
<evidence type="ECO:0000256" key="6">
    <source>
        <dbReference type="ARBA" id="ARBA00023136"/>
    </source>
</evidence>
<feature type="transmembrane region" description="Helical" evidence="7">
    <location>
        <begin position="136"/>
        <end position="154"/>
    </location>
</feature>
<keyword evidence="6 7" id="KW-0472">Membrane</keyword>
<reference evidence="10" key="1">
    <citation type="submission" date="2023-07" db="EMBL/GenBank/DDBJ databases">
        <title>Conexibacter stalactiti sp. nov., isolated from stalactites in a lava cave and emended description of the genus Conexibacter.</title>
        <authorList>
            <person name="Lee S.D."/>
        </authorList>
    </citation>
    <scope>NUCLEOTIDE SEQUENCE [LARGE SCALE GENOMIC DNA]</scope>
    <source>
        <strain evidence="10">KCTC 39840</strain>
    </source>
</reference>
<evidence type="ECO:0000256" key="1">
    <source>
        <dbReference type="ARBA" id="ARBA00004651"/>
    </source>
</evidence>
<gene>
    <name evidence="9" type="ORF">R7226_15470</name>
</gene>
<dbReference type="EMBL" id="JAWSTH010000039">
    <property type="protein sequence ID" value="MDW5595749.1"/>
    <property type="molecule type" value="Genomic_DNA"/>
</dbReference>
<evidence type="ECO:0000256" key="2">
    <source>
        <dbReference type="ARBA" id="ARBA00022448"/>
    </source>
</evidence>
<feature type="transmembrane region" description="Helical" evidence="7">
    <location>
        <begin position="166"/>
        <end position="187"/>
    </location>
</feature>
<evidence type="ECO:0000256" key="7">
    <source>
        <dbReference type="SAM" id="Phobius"/>
    </source>
</evidence>
<feature type="transmembrane region" description="Helical" evidence="7">
    <location>
        <begin position="51"/>
        <end position="67"/>
    </location>
</feature>
<dbReference type="Gene3D" id="1.20.1250.20">
    <property type="entry name" value="MFS general substrate transporter like domains"/>
    <property type="match status" value="1"/>
</dbReference>
<comment type="subcellular location">
    <subcellularLocation>
        <location evidence="1">Cell membrane</location>
        <topology evidence="1">Multi-pass membrane protein</topology>
    </subcellularLocation>
</comment>
<evidence type="ECO:0000313" key="10">
    <source>
        <dbReference type="Proteomes" id="UP001284601"/>
    </source>
</evidence>
<dbReference type="Gene3D" id="1.20.1720.10">
    <property type="entry name" value="Multidrug resistance protein D"/>
    <property type="match status" value="1"/>
</dbReference>
<evidence type="ECO:0000256" key="5">
    <source>
        <dbReference type="ARBA" id="ARBA00022989"/>
    </source>
</evidence>
<feature type="transmembrane region" description="Helical" evidence="7">
    <location>
        <begin position="406"/>
        <end position="424"/>
    </location>
</feature>
<feature type="transmembrane region" description="Helical" evidence="7">
    <location>
        <begin position="104"/>
        <end position="124"/>
    </location>
</feature>
<keyword evidence="3" id="KW-1003">Cell membrane</keyword>
<feature type="transmembrane region" description="Helical" evidence="7">
    <location>
        <begin position="266"/>
        <end position="286"/>
    </location>
</feature>
<feature type="transmembrane region" description="Helical" evidence="7">
    <location>
        <begin position="338"/>
        <end position="356"/>
    </location>
</feature>
<dbReference type="CDD" id="cd17504">
    <property type="entry name" value="MFS_MMR_MDR_like"/>
    <property type="match status" value="1"/>
</dbReference>
<feature type="transmembrane region" description="Helical" evidence="7">
    <location>
        <begin position="362"/>
        <end position="385"/>
    </location>
</feature>
<dbReference type="InterPro" id="IPR011701">
    <property type="entry name" value="MFS"/>
</dbReference>
<keyword evidence="5 7" id="KW-1133">Transmembrane helix</keyword>
<sequence>MTQSAPRQHHQTTLAILAIGALAFALAQTTVIPALGDMQHELGVSSSDVTWLVTAYFLVASIATPIFGRLGDMFGKERYLAVSLALFAIGSVVCALSDSLALMIVGRGLQGMGGGVFPLSFGIVRDEFPRERVPSGIALLGAVAGIGGAIGLPLGGLLADQVSFHWIFWLAAAMGVGSAIAVVKFVPESPVRTPGTLDLAGAGILAVGLSAVLIAISRANDWGWGSTKTLGLIAAGLVVLVLFVLFERRHPAPLINMRTMARRPVLTTNLATLLVGFGLFGTFVLVPQLAQLPDATGYGFGLNATVAGLLMAPGGIMMLFVAPLVGRIGERSGSKMPLVVGCLVAAGGLVGMAFAHSSIALVILWVCILNGGVGAAFAALPNLIVQAVDAHETGEATGVNTIMRNVGASIGSQVAASIVAGHLLSSGLPEDEGFKLAFLMGAAGGLAAGLIALLIPARRAFKARPSGQAAAVADGIPVR</sequence>
<dbReference type="Pfam" id="PF07690">
    <property type="entry name" value="MFS_1"/>
    <property type="match status" value="1"/>
</dbReference>
<organism evidence="9 10">
    <name type="scientific">Conexibacter stalactiti</name>
    <dbReference type="NCBI Taxonomy" id="1940611"/>
    <lineage>
        <taxon>Bacteria</taxon>
        <taxon>Bacillati</taxon>
        <taxon>Actinomycetota</taxon>
        <taxon>Thermoleophilia</taxon>
        <taxon>Solirubrobacterales</taxon>
        <taxon>Conexibacteraceae</taxon>
        <taxon>Conexibacter</taxon>
    </lineage>
</organism>
<dbReference type="RefSeq" id="WP_318598087.1">
    <property type="nucleotide sequence ID" value="NZ_JAWSTH010000039.1"/>
</dbReference>
<dbReference type="PROSITE" id="PS50850">
    <property type="entry name" value="MFS"/>
    <property type="match status" value="1"/>
</dbReference>
<evidence type="ECO:0000259" key="8">
    <source>
        <dbReference type="PROSITE" id="PS50850"/>
    </source>
</evidence>
<dbReference type="InterPro" id="IPR036259">
    <property type="entry name" value="MFS_trans_sf"/>
</dbReference>
<name>A0ABU4HRB8_9ACTN</name>
<protein>
    <submittedName>
        <fullName evidence="9">MFS transporter</fullName>
    </submittedName>
</protein>